<evidence type="ECO:0000313" key="3">
    <source>
        <dbReference type="Proteomes" id="UP001049176"/>
    </source>
</evidence>
<keyword evidence="3" id="KW-1185">Reference proteome</keyword>
<comment type="caution">
    <text evidence="2">The sequence shown here is derived from an EMBL/GenBank/DDBJ whole genome shotgun (WGS) entry which is preliminary data.</text>
</comment>
<organism evidence="2 3">
    <name type="scientific">Marasmius oreades</name>
    <name type="common">fairy-ring Marasmius</name>
    <dbReference type="NCBI Taxonomy" id="181124"/>
    <lineage>
        <taxon>Eukaryota</taxon>
        <taxon>Fungi</taxon>
        <taxon>Dikarya</taxon>
        <taxon>Basidiomycota</taxon>
        <taxon>Agaricomycotina</taxon>
        <taxon>Agaricomycetes</taxon>
        <taxon>Agaricomycetidae</taxon>
        <taxon>Agaricales</taxon>
        <taxon>Marasmiineae</taxon>
        <taxon>Marasmiaceae</taxon>
        <taxon>Marasmius</taxon>
    </lineage>
</organism>
<dbReference type="EMBL" id="CM032191">
    <property type="protein sequence ID" value="KAG7085663.1"/>
    <property type="molecule type" value="Genomic_DNA"/>
</dbReference>
<proteinExistence type="predicted"/>
<dbReference type="AlphaFoldDB" id="A0A9P7RML7"/>
<protein>
    <submittedName>
        <fullName evidence="2">Uncharacterized protein</fullName>
    </submittedName>
</protein>
<feature type="region of interest" description="Disordered" evidence="1">
    <location>
        <begin position="1"/>
        <end position="36"/>
    </location>
</feature>
<feature type="compositionally biased region" description="Basic and acidic residues" evidence="1">
    <location>
        <begin position="11"/>
        <end position="21"/>
    </location>
</feature>
<dbReference type="Proteomes" id="UP001049176">
    <property type="component" value="Chromosome 11"/>
</dbReference>
<dbReference type="GeneID" id="66072284"/>
<reference evidence="2" key="1">
    <citation type="journal article" date="2021" name="Genome Biol. Evol.">
        <title>The assembled and annotated genome of the fairy-ring fungus Marasmius oreades.</title>
        <authorList>
            <person name="Hiltunen M."/>
            <person name="Ament-Velasquez S.L."/>
            <person name="Johannesson H."/>
        </authorList>
    </citation>
    <scope>NUCLEOTIDE SEQUENCE</scope>
    <source>
        <strain evidence="2">03SP1</strain>
    </source>
</reference>
<accession>A0A9P7RML7</accession>
<dbReference type="KEGG" id="more:E1B28_003208"/>
<gene>
    <name evidence="2" type="ORF">E1B28_003208</name>
</gene>
<evidence type="ECO:0000256" key="1">
    <source>
        <dbReference type="SAM" id="MobiDB-lite"/>
    </source>
</evidence>
<dbReference type="RefSeq" id="XP_043002134.1">
    <property type="nucleotide sequence ID" value="XM_043160178.1"/>
</dbReference>
<sequence>MQLGPTHFWLRQREEVRRSDGKEDDDGSDLVNQDTTPTNALKHFFDCLEEMYGVRINIR</sequence>
<name>A0A9P7RML7_9AGAR</name>
<evidence type="ECO:0000313" key="2">
    <source>
        <dbReference type="EMBL" id="KAG7085663.1"/>
    </source>
</evidence>